<reference evidence="2" key="1">
    <citation type="submission" date="2018-02" db="EMBL/GenBank/DDBJ databases">
        <title>Rhizophora mucronata_Transcriptome.</title>
        <authorList>
            <person name="Meera S.P."/>
            <person name="Sreeshan A."/>
            <person name="Augustine A."/>
        </authorList>
    </citation>
    <scope>NUCLEOTIDE SEQUENCE</scope>
    <source>
        <tissue evidence="2">Leaf</tissue>
    </source>
</reference>
<proteinExistence type="predicted"/>
<sequence length="27" mass="3043">MKVCAAYTILNAMNFLISLSVMNIYCD</sequence>
<dbReference type="AlphaFoldDB" id="A0A2P2R2J2"/>
<organism evidence="2">
    <name type="scientific">Rhizophora mucronata</name>
    <name type="common">Asiatic mangrove</name>
    <dbReference type="NCBI Taxonomy" id="61149"/>
    <lineage>
        <taxon>Eukaryota</taxon>
        <taxon>Viridiplantae</taxon>
        <taxon>Streptophyta</taxon>
        <taxon>Embryophyta</taxon>
        <taxon>Tracheophyta</taxon>
        <taxon>Spermatophyta</taxon>
        <taxon>Magnoliopsida</taxon>
        <taxon>eudicotyledons</taxon>
        <taxon>Gunneridae</taxon>
        <taxon>Pentapetalae</taxon>
        <taxon>rosids</taxon>
        <taxon>fabids</taxon>
        <taxon>Malpighiales</taxon>
        <taxon>Rhizophoraceae</taxon>
        <taxon>Rhizophora</taxon>
    </lineage>
</organism>
<evidence type="ECO:0000313" key="2">
    <source>
        <dbReference type="EMBL" id="MBX73344.1"/>
    </source>
</evidence>
<feature type="transmembrane region" description="Helical" evidence="1">
    <location>
        <begin position="6"/>
        <end position="26"/>
    </location>
</feature>
<accession>A0A2P2R2J2</accession>
<keyword evidence="1" id="KW-0472">Membrane</keyword>
<keyword evidence="1" id="KW-1133">Transmembrane helix</keyword>
<evidence type="ECO:0000256" key="1">
    <source>
        <dbReference type="SAM" id="Phobius"/>
    </source>
</evidence>
<dbReference type="EMBL" id="GGEC01092860">
    <property type="protein sequence ID" value="MBX73344.1"/>
    <property type="molecule type" value="Transcribed_RNA"/>
</dbReference>
<keyword evidence="1" id="KW-0812">Transmembrane</keyword>
<protein>
    <submittedName>
        <fullName evidence="2">Uncharacterized protein</fullName>
    </submittedName>
</protein>
<name>A0A2P2R2J2_RHIMU</name>